<name>A0A4P5ZER5_PLAAG</name>
<reference evidence="2" key="1">
    <citation type="submission" date="2019-02" db="EMBL/GenBank/DDBJ databases">
        <title>Draft genome sequence of Planktothrix agardhii NIES-905.</title>
        <authorList>
            <person name="Yamaguchi H."/>
            <person name="Suzuki S."/>
            <person name="Kawachi M."/>
        </authorList>
    </citation>
    <scope>NUCLEOTIDE SEQUENCE [LARGE SCALE GENOMIC DNA]</scope>
    <source>
        <strain evidence="2">CCAP 1459/11A</strain>
    </source>
</reference>
<dbReference type="Proteomes" id="UP000299794">
    <property type="component" value="Unassembled WGS sequence"/>
</dbReference>
<protein>
    <recommendedName>
        <fullName evidence="3">DUF2281 domain-containing protein</fullName>
    </recommendedName>
</protein>
<gene>
    <name evidence="1" type="ORF">PA905_13430</name>
</gene>
<organism evidence="1 2">
    <name type="scientific">Planktothrix agardhii CCAP 1459/11A</name>
    <dbReference type="NCBI Taxonomy" id="282420"/>
    <lineage>
        <taxon>Bacteria</taxon>
        <taxon>Bacillati</taxon>
        <taxon>Cyanobacteriota</taxon>
        <taxon>Cyanophyceae</taxon>
        <taxon>Oscillatoriophycideae</taxon>
        <taxon>Oscillatoriales</taxon>
        <taxon>Microcoleaceae</taxon>
        <taxon>Planktothrix</taxon>
    </lineage>
</organism>
<dbReference type="EMBL" id="BJCD01000035">
    <property type="protein sequence ID" value="GDZ93504.1"/>
    <property type="molecule type" value="Genomic_DNA"/>
</dbReference>
<evidence type="ECO:0000313" key="1">
    <source>
        <dbReference type="EMBL" id="GDZ93504.1"/>
    </source>
</evidence>
<proteinExistence type="predicted"/>
<evidence type="ECO:0008006" key="3">
    <source>
        <dbReference type="Google" id="ProtNLM"/>
    </source>
</evidence>
<comment type="caution">
    <text evidence="1">The sequence shown here is derived from an EMBL/GenBank/DDBJ whole genome shotgun (WGS) entry which is preliminary data.</text>
</comment>
<sequence length="82" mass="9567">MITLEMAIAKIKKLPAEQRNEVIKFVEFLEFKLDNIEQSQEQTELEEKEVSFTEVAKEFIGCLDSNLEDLSYNPKYMQGFGE</sequence>
<dbReference type="AlphaFoldDB" id="A0A4P5ZER5"/>
<evidence type="ECO:0000313" key="2">
    <source>
        <dbReference type="Proteomes" id="UP000299794"/>
    </source>
</evidence>
<accession>A0A4P5ZER5</accession>